<evidence type="ECO:0000313" key="4">
    <source>
        <dbReference type="Proteomes" id="UP000019805"/>
    </source>
</evidence>
<sequence length="467" mass="52024">MSRWFHISLYFIYLDIKISLSSNLDRFHNRRHSVKPFQERLMSLSQGQFLPEDLMSEIKSRFHQVDHDHAGQKRLYFDNAGGAFRLKSVLERLAELDAIPDNIERVHTVARRLQDVQARGEADFRCLLNAKGGSIHAAQTASSVMFDMVRAVAENVAGTNMVTTVLEHPSAFDAMSLYAQRSGRELRVAQSNPRTGGIDVDAIVQLIDQDTCLLNVICASNISGAKLDLEEIVRRTRAIKPDLYILVDAVQHAPHGLIDLQRTPVDGINIAPYKIFGVRGSGMAWLSDRAAVLPHHKLQGKNADAWGLGSGTPWQFAAMTEIVSYVCWLGGKFTDSRDRRDLFASGMTRIELHERALLSRLLEGSGSVEGLRHIPKVKVHLDHPDLSKRDLIVMIDLGGLDCSEAVLEYERRGVVVYQRTAASIYSKRMLDSFGLGGGVRISPLHVHTPEDIDVFLRVTAEMADALA</sequence>
<dbReference type="InterPro" id="IPR000192">
    <property type="entry name" value="Aminotrans_V_dom"/>
</dbReference>
<dbReference type="InterPro" id="IPR015421">
    <property type="entry name" value="PyrdxlP-dep_Trfase_major"/>
</dbReference>
<keyword evidence="3" id="KW-0808">Transferase</keyword>
<proteinExistence type="predicted"/>
<dbReference type="Gene3D" id="3.90.1150.10">
    <property type="entry name" value="Aspartate Aminotransferase, domain 1"/>
    <property type="match status" value="1"/>
</dbReference>
<dbReference type="AlphaFoldDB" id="W8WTL5"/>
<dbReference type="GO" id="GO:0031071">
    <property type="term" value="F:cysteine desulfurase activity"/>
    <property type="evidence" value="ECO:0007669"/>
    <property type="project" value="UniProtKB-EC"/>
</dbReference>
<dbReference type="Pfam" id="PF00266">
    <property type="entry name" value="Aminotran_5"/>
    <property type="match status" value="1"/>
</dbReference>
<evidence type="ECO:0000256" key="1">
    <source>
        <dbReference type="ARBA" id="ARBA00022898"/>
    </source>
</evidence>
<dbReference type="Gene3D" id="3.40.640.10">
    <property type="entry name" value="Type I PLP-dependent aspartate aminotransferase-like (Major domain)"/>
    <property type="match status" value="1"/>
</dbReference>
<dbReference type="PANTHER" id="PTHR43586:SF8">
    <property type="entry name" value="CYSTEINE DESULFURASE 1, CHLOROPLASTIC"/>
    <property type="match status" value="1"/>
</dbReference>
<feature type="domain" description="Aminotransferase class V" evidence="2">
    <location>
        <begin position="76"/>
        <end position="455"/>
    </location>
</feature>
<dbReference type="InterPro" id="IPR015424">
    <property type="entry name" value="PyrdxlP-dep_Trfase"/>
</dbReference>
<dbReference type="KEGG" id="cdn:BN940_02786"/>
<keyword evidence="1" id="KW-0663">Pyridoxal phosphate</keyword>
<evidence type="ECO:0000313" key="3">
    <source>
        <dbReference type="EMBL" id="CDM23033.1"/>
    </source>
</evidence>
<organism evidence="3 4">
    <name type="scientific">Castellaniella defragrans (strain DSM 12143 / CCUG 39792 / 65Phen)</name>
    <name type="common">Alcaligenes defragrans</name>
    <dbReference type="NCBI Taxonomy" id="1437824"/>
    <lineage>
        <taxon>Bacteria</taxon>
        <taxon>Pseudomonadati</taxon>
        <taxon>Pseudomonadota</taxon>
        <taxon>Betaproteobacteria</taxon>
        <taxon>Burkholderiales</taxon>
        <taxon>Alcaligenaceae</taxon>
        <taxon>Castellaniella</taxon>
    </lineage>
</organism>
<gene>
    <name evidence="3" type="ORF">BN940_02786</name>
</gene>
<dbReference type="PANTHER" id="PTHR43586">
    <property type="entry name" value="CYSTEINE DESULFURASE"/>
    <property type="match status" value="1"/>
</dbReference>
<reference evidence="3 4" key="1">
    <citation type="journal article" date="2014" name="BMC Microbiol.">
        <title>The oxygen-independent metabolism of cyclic monoterpenes in Castellaniella defragrans 65Phen.</title>
        <authorList>
            <person name="Petasch J."/>
            <person name="Disch E.M."/>
            <person name="Markert S."/>
            <person name="Becher D."/>
            <person name="Schweder T."/>
            <person name="Huttel B."/>
            <person name="Reinhardt R."/>
            <person name="Harder J."/>
        </authorList>
    </citation>
    <scope>NUCLEOTIDE SEQUENCE [LARGE SCALE GENOMIC DNA]</scope>
    <source>
        <strain evidence="3">65Phen</strain>
    </source>
</reference>
<dbReference type="PATRIC" id="fig|1437824.5.peg.553"/>
<dbReference type="Proteomes" id="UP000019805">
    <property type="component" value="Chromosome"/>
</dbReference>
<accession>W8WTL5</accession>
<dbReference type="HOGENOM" id="CLU_003433_2_2_4"/>
<dbReference type="EC" id="2.8.1.7" evidence="3"/>
<protein>
    <submittedName>
        <fullName evidence="3">Cysteine desulfurase</fullName>
        <ecNumber evidence="3">2.8.1.7</ecNumber>
    </submittedName>
</protein>
<name>W8WTL5_CASD6</name>
<keyword evidence="4" id="KW-1185">Reference proteome</keyword>
<dbReference type="EMBL" id="HG916765">
    <property type="protein sequence ID" value="CDM23033.1"/>
    <property type="molecule type" value="Genomic_DNA"/>
</dbReference>
<dbReference type="SUPFAM" id="SSF53383">
    <property type="entry name" value="PLP-dependent transferases"/>
    <property type="match status" value="1"/>
</dbReference>
<dbReference type="InterPro" id="IPR015422">
    <property type="entry name" value="PyrdxlP-dep_Trfase_small"/>
</dbReference>
<evidence type="ECO:0000259" key="2">
    <source>
        <dbReference type="Pfam" id="PF00266"/>
    </source>
</evidence>
<dbReference type="STRING" id="1437824.BN940_02786"/>
<dbReference type="eggNOG" id="COG0520">
    <property type="taxonomic scope" value="Bacteria"/>
</dbReference>